<dbReference type="PANTHER" id="PTHR43114:SF6">
    <property type="entry name" value="ADENINE DEAMINASE"/>
    <property type="match status" value="1"/>
</dbReference>
<accession>A0A085WWF5</accession>
<reference evidence="7 8" key="1">
    <citation type="submission" date="2014-04" db="EMBL/GenBank/DDBJ databases">
        <title>Genome assembly of Hyalangium minutum DSM 14724.</title>
        <authorList>
            <person name="Sharma G."/>
            <person name="Subramanian S."/>
        </authorList>
    </citation>
    <scope>NUCLEOTIDE SEQUENCE [LARGE SCALE GENOMIC DNA]</scope>
    <source>
        <strain evidence="7 8">DSM 14724</strain>
    </source>
</reference>
<evidence type="ECO:0000256" key="4">
    <source>
        <dbReference type="ARBA" id="ARBA00022801"/>
    </source>
</evidence>
<dbReference type="InterPro" id="IPR032466">
    <property type="entry name" value="Metal_Hydrolase"/>
</dbReference>
<dbReference type="PATRIC" id="fig|394096.3.peg.277"/>
<name>A0A085WWF5_9BACT</name>
<evidence type="ECO:0000313" key="7">
    <source>
        <dbReference type="EMBL" id="KFE72018.1"/>
    </source>
</evidence>
<dbReference type="PANTHER" id="PTHR43114">
    <property type="entry name" value="ADENINE DEAMINASE"/>
    <property type="match status" value="1"/>
</dbReference>
<keyword evidence="4" id="KW-0378">Hydrolase</keyword>
<dbReference type="SUPFAM" id="SSF51556">
    <property type="entry name" value="Metallo-dependent hydrolases"/>
    <property type="match status" value="1"/>
</dbReference>
<dbReference type="Gene3D" id="3.20.20.140">
    <property type="entry name" value="Metal-dependent hydrolases"/>
    <property type="match status" value="1"/>
</dbReference>
<feature type="domain" description="Adenosine deaminase" evidence="6">
    <location>
        <begin position="16"/>
        <end position="335"/>
    </location>
</feature>
<dbReference type="Pfam" id="PF00962">
    <property type="entry name" value="A_deaminase"/>
    <property type="match status" value="1"/>
</dbReference>
<dbReference type="GO" id="GO:0016814">
    <property type="term" value="F:hydrolase activity, acting on carbon-nitrogen (but not peptide) bonds, in cyclic amidines"/>
    <property type="evidence" value="ECO:0007669"/>
    <property type="project" value="UniProtKB-ARBA"/>
</dbReference>
<keyword evidence="3" id="KW-0479">Metal-binding</keyword>
<evidence type="ECO:0000256" key="3">
    <source>
        <dbReference type="ARBA" id="ARBA00022723"/>
    </source>
</evidence>
<evidence type="ECO:0000256" key="1">
    <source>
        <dbReference type="ARBA" id="ARBA00001947"/>
    </source>
</evidence>
<dbReference type="InterPro" id="IPR006330">
    <property type="entry name" value="Ado/ade_deaminase"/>
</dbReference>
<dbReference type="EMBL" id="JMCB01000001">
    <property type="protein sequence ID" value="KFE72018.1"/>
    <property type="molecule type" value="Genomic_DNA"/>
</dbReference>
<dbReference type="NCBIfam" id="TIGR01430">
    <property type="entry name" value="aden_deam"/>
    <property type="match status" value="1"/>
</dbReference>
<evidence type="ECO:0000256" key="2">
    <source>
        <dbReference type="ARBA" id="ARBA00006676"/>
    </source>
</evidence>
<keyword evidence="8" id="KW-1185">Reference proteome</keyword>
<evidence type="ECO:0000313" key="8">
    <source>
        <dbReference type="Proteomes" id="UP000028725"/>
    </source>
</evidence>
<dbReference type="GO" id="GO:0019239">
    <property type="term" value="F:deaminase activity"/>
    <property type="evidence" value="ECO:0007669"/>
    <property type="project" value="InterPro"/>
</dbReference>
<protein>
    <submittedName>
        <fullName evidence="7">Adenosine deaminase</fullName>
    </submittedName>
</protein>
<dbReference type="InterPro" id="IPR001365">
    <property type="entry name" value="A_deaminase_dom"/>
</dbReference>
<dbReference type="STRING" id="394096.DB31_0279"/>
<dbReference type="GO" id="GO:0046872">
    <property type="term" value="F:metal ion binding"/>
    <property type="evidence" value="ECO:0007669"/>
    <property type="project" value="UniProtKB-KW"/>
</dbReference>
<comment type="caution">
    <text evidence="7">The sequence shown here is derived from an EMBL/GenBank/DDBJ whole genome shotgun (WGS) entry which is preliminary data.</text>
</comment>
<proteinExistence type="inferred from homology"/>
<gene>
    <name evidence="7" type="ORF">DB31_0279</name>
</gene>
<comment type="similarity">
    <text evidence="2">Belongs to the metallo-dependent hydrolases superfamily. Adenosine and AMP deaminases family.</text>
</comment>
<evidence type="ECO:0000259" key="6">
    <source>
        <dbReference type="Pfam" id="PF00962"/>
    </source>
</evidence>
<evidence type="ECO:0000256" key="5">
    <source>
        <dbReference type="ARBA" id="ARBA00022833"/>
    </source>
</evidence>
<sequence length="348" mass="38095">MPGLALPRDELIRRLPKAELHLHLEGSIQPELALRLANRHGRSLPGSDEGVEGLRRHYRFTSFDDFLRLYLALSSCLTDAEDFTAITVDLARGLAAQNVRYAEVTVTPMTHVARGVSGDELLSGLAEGRARAREEHAVELAWVFDTLRNQADRAEPTLELALRGREHGVVGLGLSGPESLEWPLQPFAPLFTRARDEGLHSLPHAGEHAGPESIWAALRWLGAERLGHGVRCLEDASLVQYLAEKRIPLEVCPSSNVSLGVCSELGQHPLPRLLEAGLSITLASDDPPLFSTTLTDEYLRCADRFSWSAEQILSLAAAGFEHSLLPLEARQAWLSAQREAAAGGATRR</sequence>
<comment type="cofactor">
    <cofactor evidence="1">
        <name>Zn(2+)</name>
        <dbReference type="ChEBI" id="CHEBI:29105"/>
    </cofactor>
</comment>
<dbReference type="RefSeq" id="WP_044180887.1">
    <property type="nucleotide sequence ID" value="NZ_JMCB01000001.1"/>
</dbReference>
<dbReference type="Proteomes" id="UP000028725">
    <property type="component" value="Unassembled WGS sequence"/>
</dbReference>
<dbReference type="AlphaFoldDB" id="A0A085WWF5"/>
<keyword evidence="5" id="KW-0862">Zinc</keyword>
<organism evidence="7 8">
    <name type="scientific">Hyalangium minutum</name>
    <dbReference type="NCBI Taxonomy" id="394096"/>
    <lineage>
        <taxon>Bacteria</taxon>
        <taxon>Pseudomonadati</taxon>
        <taxon>Myxococcota</taxon>
        <taxon>Myxococcia</taxon>
        <taxon>Myxococcales</taxon>
        <taxon>Cystobacterineae</taxon>
        <taxon>Archangiaceae</taxon>
        <taxon>Hyalangium</taxon>
    </lineage>
</organism>